<feature type="domain" description="D-isomer specific 2-hydroxyacid dehydrogenase NAD-binding" evidence="4">
    <location>
        <begin position="157"/>
        <end position="200"/>
    </location>
</feature>
<accession>A0A9P9D0A8</accession>
<dbReference type="AlphaFoldDB" id="A0A9P9D0A8"/>
<comment type="similarity">
    <text evidence="1">Belongs to the D-isomer specific 2-hydroxyacid dehydrogenase family.</text>
</comment>
<sequence length="242" mass="26608">MSYPNTSPSEIASRIFPAAIIVVVILRLDIHHLSPGATSRLCMINYIALGVDGVDLEPVAAVSEHAIGMYFTLRRKVLQTHKAIQGGMWTQTSVLNDMMRDEDGKMLMNCSEEVVGIIGQGQRIAQLGRKLSIKVLVTEWKHPLSDTNIISNETPVHCFFVNVTRGGVVDEPALYRALMERRIAVAGVDVFGKEPDTEESCGLLGEGVQQLGLSLITTPHTLWAGDETERKLREMALENVEA</sequence>
<protein>
    <submittedName>
        <fullName evidence="5">Glycerate dehydrogenase</fullName>
    </submittedName>
</protein>
<organism evidence="5 6">
    <name type="scientific">Dendryphion nanum</name>
    <dbReference type="NCBI Taxonomy" id="256645"/>
    <lineage>
        <taxon>Eukaryota</taxon>
        <taxon>Fungi</taxon>
        <taxon>Dikarya</taxon>
        <taxon>Ascomycota</taxon>
        <taxon>Pezizomycotina</taxon>
        <taxon>Dothideomycetes</taxon>
        <taxon>Pleosporomycetidae</taxon>
        <taxon>Pleosporales</taxon>
        <taxon>Torulaceae</taxon>
        <taxon>Dendryphion</taxon>
    </lineage>
</organism>
<dbReference type="SUPFAM" id="SSF51735">
    <property type="entry name" value="NAD(P)-binding Rossmann-fold domains"/>
    <property type="match status" value="1"/>
</dbReference>
<dbReference type="Pfam" id="PF02826">
    <property type="entry name" value="2-Hacid_dh_C"/>
    <property type="match status" value="1"/>
</dbReference>
<evidence type="ECO:0000259" key="4">
    <source>
        <dbReference type="Pfam" id="PF02826"/>
    </source>
</evidence>
<reference evidence="5" key="1">
    <citation type="journal article" date="2021" name="Nat. Commun.">
        <title>Genetic determinants of endophytism in the Arabidopsis root mycobiome.</title>
        <authorList>
            <person name="Mesny F."/>
            <person name="Miyauchi S."/>
            <person name="Thiergart T."/>
            <person name="Pickel B."/>
            <person name="Atanasova L."/>
            <person name="Karlsson M."/>
            <person name="Huettel B."/>
            <person name="Barry K.W."/>
            <person name="Haridas S."/>
            <person name="Chen C."/>
            <person name="Bauer D."/>
            <person name="Andreopoulos W."/>
            <person name="Pangilinan J."/>
            <person name="LaButti K."/>
            <person name="Riley R."/>
            <person name="Lipzen A."/>
            <person name="Clum A."/>
            <person name="Drula E."/>
            <person name="Henrissat B."/>
            <person name="Kohler A."/>
            <person name="Grigoriev I.V."/>
            <person name="Martin F.M."/>
            <person name="Hacquard S."/>
        </authorList>
    </citation>
    <scope>NUCLEOTIDE SEQUENCE</scope>
    <source>
        <strain evidence="5">MPI-CAGE-CH-0243</strain>
    </source>
</reference>
<keyword evidence="6" id="KW-1185">Reference proteome</keyword>
<proteinExistence type="inferred from homology"/>
<evidence type="ECO:0000313" key="6">
    <source>
        <dbReference type="Proteomes" id="UP000700596"/>
    </source>
</evidence>
<dbReference type="GO" id="GO:0051287">
    <property type="term" value="F:NAD binding"/>
    <property type="evidence" value="ECO:0007669"/>
    <property type="project" value="InterPro"/>
</dbReference>
<name>A0A9P9D0A8_9PLEO</name>
<dbReference type="PANTHER" id="PTHR43761:SF1">
    <property type="entry name" value="D-ISOMER SPECIFIC 2-HYDROXYACID DEHYDROGENASE CATALYTIC DOMAIN-CONTAINING PROTEIN-RELATED"/>
    <property type="match status" value="1"/>
</dbReference>
<dbReference type="InterPro" id="IPR036291">
    <property type="entry name" value="NAD(P)-bd_dom_sf"/>
</dbReference>
<evidence type="ECO:0000313" key="5">
    <source>
        <dbReference type="EMBL" id="KAH7110099.1"/>
    </source>
</evidence>
<dbReference type="EMBL" id="JAGMWT010000029">
    <property type="protein sequence ID" value="KAH7110099.1"/>
    <property type="molecule type" value="Genomic_DNA"/>
</dbReference>
<dbReference type="InterPro" id="IPR006140">
    <property type="entry name" value="D-isomer_DH_NAD-bd"/>
</dbReference>
<evidence type="ECO:0000256" key="3">
    <source>
        <dbReference type="ARBA" id="ARBA00023027"/>
    </source>
</evidence>
<dbReference type="OrthoDB" id="298012at2759"/>
<dbReference type="Proteomes" id="UP000700596">
    <property type="component" value="Unassembled WGS sequence"/>
</dbReference>
<evidence type="ECO:0000256" key="1">
    <source>
        <dbReference type="ARBA" id="ARBA00005854"/>
    </source>
</evidence>
<gene>
    <name evidence="5" type="ORF">B0J11DRAFT_562760</name>
</gene>
<dbReference type="InterPro" id="IPR050418">
    <property type="entry name" value="D-iso_2-hydroxyacid_DH_PdxB"/>
</dbReference>
<dbReference type="PANTHER" id="PTHR43761">
    <property type="entry name" value="D-ISOMER SPECIFIC 2-HYDROXYACID DEHYDROGENASE FAMILY PROTEIN (AFU_ORTHOLOGUE AFUA_1G13630)"/>
    <property type="match status" value="1"/>
</dbReference>
<dbReference type="GO" id="GO:0016491">
    <property type="term" value="F:oxidoreductase activity"/>
    <property type="evidence" value="ECO:0007669"/>
    <property type="project" value="UniProtKB-KW"/>
</dbReference>
<dbReference type="Gene3D" id="3.40.50.720">
    <property type="entry name" value="NAD(P)-binding Rossmann-like Domain"/>
    <property type="match status" value="4"/>
</dbReference>
<evidence type="ECO:0000256" key="2">
    <source>
        <dbReference type="ARBA" id="ARBA00023002"/>
    </source>
</evidence>
<dbReference type="SUPFAM" id="SSF52283">
    <property type="entry name" value="Formate/glycerate dehydrogenase catalytic domain-like"/>
    <property type="match status" value="1"/>
</dbReference>
<keyword evidence="3" id="KW-0520">NAD</keyword>
<keyword evidence="2" id="KW-0560">Oxidoreductase</keyword>
<comment type="caution">
    <text evidence="5">The sequence shown here is derived from an EMBL/GenBank/DDBJ whole genome shotgun (WGS) entry which is preliminary data.</text>
</comment>